<comment type="caution">
    <text evidence="1">The sequence shown here is derived from an EMBL/GenBank/DDBJ whole genome shotgun (WGS) entry which is preliminary data.</text>
</comment>
<evidence type="ECO:0008006" key="3">
    <source>
        <dbReference type="Google" id="ProtNLM"/>
    </source>
</evidence>
<organism evidence="1 2">
    <name type="scientific">Streptomyces dysideae</name>
    <dbReference type="NCBI Taxonomy" id="909626"/>
    <lineage>
        <taxon>Bacteria</taxon>
        <taxon>Bacillati</taxon>
        <taxon>Actinomycetota</taxon>
        <taxon>Actinomycetes</taxon>
        <taxon>Kitasatosporales</taxon>
        <taxon>Streptomycetaceae</taxon>
        <taxon>Streptomyces</taxon>
    </lineage>
</organism>
<reference evidence="1 2" key="1">
    <citation type="submission" date="2015-10" db="EMBL/GenBank/DDBJ databases">
        <title>Draft genome sequence of Streptomyces sp. RV15, isolated from a marine sponge.</title>
        <authorList>
            <person name="Ruckert C."/>
            <person name="Abdelmohsen U.R."/>
            <person name="Winkler A."/>
            <person name="Hentschel U."/>
            <person name="Kalinowski J."/>
            <person name="Kampfer P."/>
            <person name="Glaeser S."/>
        </authorList>
    </citation>
    <scope>NUCLEOTIDE SEQUENCE [LARGE SCALE GENOMIC DNA]</scope>
    <source>
        <strain evidence="1 2">RV15</strain>
    </source>
</reference>
<name>A0A117S243_9ACTN</name>
<sequence>MKTCASFDRIKSGYERDITYLGNHARVHEGTRAGKVSATTVHGVKSRMARALSRHYERCPLCG</sequence>
<protein>
    <recommendedName>
        <fullName evidence="3">Transposase</fullName>
    </recommendedName>
</protein>
<dbReference type="RefSeq" id="WP_067017153.1">
    <property type="nucleotide sequence ID" value="NZ_KQ949076.1"/>
</dbReference>
<dbReference type="EMBL" id="LMXB01000019">
    <property type="protein sequence ID" value="KUO22161.1"/>
    <property type="molecule type" value="Genomic_DNA"/>
</dbReference>
<proteinExistence type="predicted"/>
<keyword evidence="2" id="KW-1185">Reference proteome</keyword>
<dbReference type="OrthoDB" id="4315091at2"/>
<dbReference type="AlphaFoldDB" id="A0A117S243"/>
<dbReference type="Proteomes" id="UP000053260">
    <property type="component" value="Unassembled WGS sequence"/>
</dbReference>
<evidence type="ECO:0000313" key="1">
    <source>
        <dbReference type="EMBL" id="KUO22161.1"/>
    </source>
</evidence>
<evidence type="ECO:0000313" key="2">
    <source>
        <dbReference type="Proteomes" id="UP000053260"/>
    </source>
</evidence>
<dbReference type="STRING" id="909626.AQJ91_06215"/>
<accession>A0A117S243</accession>
<gene>
    <name evidence="1" type="ORF">AQJ91_06215</name>
</gene>